<dbReference type="InterPro" id="IPR043128">
    <property type="entry name" value="Rev_trsase/Diguanyl_cyclase"/>
</dbReference>
<dbReference type="EMBL" id="PIQC01000001">
    <property type="protein sequence ID" value="RUO73330.1"/>
    <property type="molecule type" value="Genomic_DNA"/>
</dbReference>
<dbReference type="Proteomes" id="UP000288058">
    <property type="component" value="Unassembled WGS sequence"/>
</dbReference>
<dbReference type="Gene3D" id="3.30.70.270">
    <property type="match status" value="1"/>
</dbReference>
<name>A0A432Z620_9GAMM</name>
<dbReference type="GO" id="GO:0005886">
    <property type="term" value="C:plasma membrane"/>
    <property type="evidence" value="ECO:0007669"/>
    <property type="project" value="TreeGrafter"/>
</dbReference>
<proteinExistence type="predicted"/>
<dbReference type="InterPro" id="IPR000160">
    <property type="entry name" value="GGDEF_dom"/>
</dbReference>
<dbReference type="AlphaFoldDB" id="A0A432Z620"/>
<evidence type="ECO:0000256" key="2">
    <source>
        <dbReference type="ARBA" id="ARBA00012528"/>
    </source>
</evidence>
<reference evidence="6" key="1">
    <citation type="journal article" date="2018" name="Front. Microbiol.">
        <title>Genome-Based Analysis Reveals the Taxonomy and Diversity of the Family Idiomarinaceae.</title>
        <authorList>
            <person name="Liu Y."/>
            <person name="Lai Q."/>
            <person name="Shao Z."/>
        </authorList>
    </citation>
    <scope>NUCLEOTIDE SEQUENCE [LARGE SCALE GENOMIC DNA]</scope>
    <source>
        <strain evidence="6">R22</strain>
    </source>
</reference>
<sequence length="301" mass="34410">MLNRAVAKAESKITEGKTQAIISQLTSSTDLQSRSTPLSERLQTSLDLHQVLSIYAEYMLQRLPVSALQFISDDQIINVVGDYENRESEFSVMLYADKEYLGQMVYQFKRPPSYVNKVRLEQMHRLLTFPLRNAIQFSRLRKVAVRDHLTGLGNRALLDETLEHLSARLKRDNNQSHSVMLLDMDGFKAVNDRHGHQQGDEVLKQFGRLLQQQLRDTDRVFRYGGDEFVLILENTQAEQAEEIFSRIRNALNNDINLATFNIGVSAGSLVMESFHSPQDIIDEADRRLYAAKVAGKDQHLS</sequence>
<dbReference type="RefSeq" id="WP_126779939.1">
    <property type="nucleotide sequence ID" value="NZ_PIQC01000001.1"/>
</dbReference>
<dbReference type="SUPFAM" id="SSF55073">
    <property type="entry name" value="Nucleotide cyclase"/>
    <property type="match status" value="1"/>
</dbReference>
<dbReference type="GO" id="GO:0052621">
    <property type="term" value="F:diguanylate cyclase activity"/>
    <property type="evidence" value="ECO:0007669"/>
    <property type="project" value="UniProtKB-EC"/>
</dbReference>
<protein>
    <recommendedName>
        <fullName evidence="2">diguanylate cyclase</fullName>
        <ecNumber evidence="2">2.7.7.65</ecNumber>
    </recommendedName>
</protein>
<gene>
    <name evidence="5" type="ORF">CWI78_02480</name>
</gene>
<dbReference type="SMART" id="SM00267">
    <property type="entry name" value="GGDEF"/>
    <property type="match status" value="1"/>
</dbReference>
<dbReference type="NCBIfam" id="TIGR00254">
    <property type="entry name" value="GGDEF"/>
    <property type="match status" value="1"/>
</dbReference>
<dbReference type="PROSITE" id="PS50887">
    <property type="entry name" value="GGDEF"/>
    <property type="match status" value="1"/>
</dbReference>
<dbReference type="InterPro" id="IPR029787">
    <property type="entry name" value="Nucleotide_cyclase"/>
</dbReference>
<feature type="domain" description="GGDEF" evidence="4">
    <location>
        <begin position="175"/>
        <end position="301"/>
    </location>
</feature>
<organism evidence="5 6">
    <name type="scientific">Idiomarina ramblicola</name>
    <dbReference type="NCBI Taxonomy" id="263724"/>
    <lineage>
        <taxon>Bacteria</taxon>
        <taxon>Pseudomonadati</taxon>
        <taxon>Pseudomonadota</taxon>
        <taxon>Gammaproteobacteria</taxon>
        <taxon>Alteromonadales</taxon>
        <taxon>Idiomarinaceae</taxon>
        <taxon>Idiomarina</taxon>
    </lineage>
</organism>
<comment type="cofactor">
    <cofactor evidence="1">
        <name>Mg(2+)</name>
        <dbReference type="ChEBI" id="CHEBI:18420"/>
    </cofactor>
</comment>
<accession>A0A432Z620</accession>
<evidence type="ECO:0000256" key="3">
    <source>
        <dbReference type="ARBA" id="ARBA00034247"/>
    </source>
</evidence>
<evidence type="ECO:0000259" key="4">
    <source>
        <dbReference type="PROSITE" id="PS50887"/>
    </source>
</evidence>
<dbReference type="OrthoDB" id="9812260at2"/>
<evidence type="ECO:0000313" key="6">
    <source>
        <dbReference type="Proteomes" id="UP000288058"/>
    </source>
</evidence>
<evidence type="ECO:0000313" key="5">
    <source>
        <dbReference type="EMBL" id="RUO73330.1"/>
    </source>
</evidence>
<evidence type="ECO:0000256" key="1">
    <source>
        <dbReference type="ARBA" id="ARBA00001946"/>
    </source>
</evidence>
<dbReference type="CDD" id="cd01949">
    <property type="entry name" value="GGDEF"/>
    <property type="match status" value="1"/>
</dbReference>
<dbReference type="FunFam" id="3.30.70.270:FF:000001">
    <property type="entry name" value="Diguanylate cyclase domain protein"/>
    <property type="match status" value="1"/>
</dbReference>
<dbReference type="InterPro" id="IPR050469">
    <property type="entry name" value="Diguanylate_Cyclase"/>
</dbReference>
<dbReference type="PANTHER" id="PTHR45138">
    <property type="entry name" value="REGULATORY COMPONENTS OF SENSORY TRANSDUCTION SYSTEM"/>
    <property type="match status" value="1"/>
</dbReference>
<dbReference type="GO" id="GO:0043709">
    <property type="term" value="P:cell adhesion involved in single-species biofilm formation"/>
    <property type="evidence" value="ECO:0007669"/>
    <property type="project" value="TreeGrafter"/>
</dbReference>
<comment type="catalytic activity">
    <reaction evidence="3">
        <text>2 GTP = 3',3'-c-di-GMP + 2 diphosphate</text>
        <dbReference type="Rhea" id="RHEA:24898"/>
        <dbReference type="ChEBI" id="CHEBI:33019"/>
        <dbReference type="ChEBI" id="CHEBI:37565"/>
        <dbReference type="ChEBI" id="CHEBI:58805"/>
        <dbReference type="EC" id="2.7.7.65"/>
    </reaction>
</comment>
<comment type="caution">
    <text evidence="5">The sequence shown here is derived from an EMBL/GenBank/DDBJ whole genome shotgun (WGS) entry which is preliminary data.</text>
</comment>
<dbReference type="EC" id="2.7.7.65" evidence="2"/>
<dbReference type="Pfam" id="PF00990">
    <property type="entry name" value="GGDEF"/>
    <property type="match status" value="1"/>
</dbReference>
<keyword evidence="6" id="KW-1185">Reference proteome</keyword>
<dbReference type="GO" id="GO:1902201">
    <property type="term" value="P:negative regulation of bacterial-type flagellum-dependent cell motility"/>
    <property type="evidence" value="ECO:0007669"/>
    <property type="project" value="TreeGrafter"/>
</dbReference>
<dbReference type="PANTHER" id="PTHR45138:SF9">
    <property type="entry name" value="DIGUANYLATE CYCLASE DGCM-RELATED"/>
    <property type="match status" value="1"/>
</dbReference>